<dbReference type="Pfam" id="PF01523">
    <property type="entry name" value="PmbA_TldD_1st"/>
    <property type="match status" value="1"/>
</dbReference>
<dbReference type="Pfam" id="PF19289">
    <property type="entry name" value="PmbA_TldD_3rd"/>
    <property type="match status" value="1"/>
</dbReference>
<dbReference type="Pfam" id="PF19290">
    <property type="entry name" value="PmbA_TldD_2nd"/>
    <property type="match status" value="1"/>
</dbReference>
<dbReference type="InterPro" id="IPR045570">
    <property type="entry name" value="Metalloprtase-TldD/E_cen_dom"/>
</dbReference>
<dbReference type="Gene3D" id="3.30.2290.10">
    <property type="entry name" value="PmbA/TldD superfamily"/>
    <property type="match status" value="1"/>
</dbReference>
<dbReference type="NCBIfam" id="NF008268">
    <property type="entry name" value="PRK11040.1"/>
    <property type="match status" value="1"/>
</dbReference>
<name>A0A3B0ZSW3_9ZZZZ</name>
<proteinExistence type="predicted"/>
<accession>A0A3B0ZSW3</accession>
<evidence type="ECO:0000256" key="5">
    <source>
        <dbReference type="ARBA" id="ARBA00023049"/>
    </source>
</evidence>
<gene>
    <name evidence="9" type="ORF">MNBD_GAMMA17-1859</name>
</gene>
<dbReference type="GO" id="GO:0006508">
    <property type="term" value="P:proteolysis"/>
    <property type="evidence" value="ECO:0007669"/>
    <property type="project" value="UniProtKB-KW"/>
</dbReference>
<dbReference type="GO" id="GO:0005829">
    <property type="term" value="C:cytosol"/>
    <property type="evidence" value="ECO:0007669"/>
    <property type="project" value="TreeGrafter"/>
</dbReference>
<keyword evidence="3" id="KW-0645">Protease</keyword>
<comment type="subcellular location">
    <subcellularLocation>
        <location evidence="1">Cytoplasm</location>
    </subcellularLocation>
</comment>
<dbReference type="InterPro" id="IPR036059">
    <property type="entry name" value="TldD/PmbA_sf"/>
</dbReference>
<keyword evidence="4" id="KW-0378">Hydrolase</keyword>
<dbReference type="InterPro" id="IPR047657">
    <property type="entry name" value="PmbA"/>
</dbReference>
<sequence>MSRDIIKAQASLESVAAQVLELAKAQGASAAEAALSEESGLSVNVRLGDVETIEFNKDKGLGITVYFGQRKGTASTADFSTGALEDAVRAACSIATFTAEDPYAGLADAERMATEIPDLDLYYPWDVSPETAIELATECEDAARGYDERISNSEGASLSSHGGTRIYANSHGFMGGYSTSRHSMSCSVIVEDDNGMQRDYWYSVARDRHDLEAATAIGEKTAARTLQRLGGRRIDTCKVPVLFSADVAGSLVSHMISGVRGGSLYRKSSFLLDKLGEQIFPEFVHIHERPHMKKVLGSAPYDSEGVATYARDLVRDGVLQGYVLDSYSARKLKMESTGNSGGVHNVLIEPGELDQQALLREMGTGLLVTELLGMGVNIVTGDYSRGAAGFWVENGVIAYPVDEITIAGKLGDMFMQLQAVGSDTDHRGNIKCGSLLIGAMTVAGT</sequence>
<dbReference type="FunFam" id="3.30.2290.10:FF:000002">
    <property type="entry name" value="Metalloprotease PmbA homolog"/>
    <property type="match status" value="1"/>
</dbReference>
<dbReference type="InterPro" id="IPR035068">
    <property type="entry name" value="TldD/PmbA_N"/>
</dbReference>
<feature type="domain" description="Metalloprotease TldD/E C-terminal" evidence="7">
    <location>
        <begin position="236"/>
        <end position="444"/>
    </location>
</feature>
<feature type="domain" description="Metalloprotease TldD/E N-terminal" evidence="6">
    <location>
        <begin position="31"/>
        <end position="95"/>
    </location>
</feature>
<organism evidence="9">
    <name type="scientific">hydrothermal vent metagenome</name>
    <dbReference type="NCBI Taxonomy" id="652676"/>
    <lineage>
        <taxon>unclassified sequences</taxon>
        <taxon>metagenomes</taxon>
        <taxon>ecological metagenomes</taxon>
    </lineage>
</organism>
<evidence type="ECO:0000259" key="7">
    <source>
        <dbReference type="Pfam" id="PF19289"/>
    </source>
</evidence>
<evidence type="ECO:0000256" key="1">
    <source>
        <dbReference type="ARBA" id="ARBA00004496"/>
    </source>
</evidence>
<keyword evidence="5" id="KW-0482">Metalloprotease</keyword>
<dbReference type="InterPro" id="IPR002510">
    <property type="entry name" value="Metalloprtase-TldD/E_N"/>
</dbReference>
<evidence type="ECO:0000313" key="9">
    <source>
        <dbReference type="EMBL" id="VAW89119.1"/>
    </source>
</evidence>
<dbReference type="SUPFAM" id="SSF111283">
    <property type="entry name" value="Putative modulator of DNA gyrase, PmbA/TldD"/>
    <property type="match status" value="1"/>
</dbReference>
<evidence type="ECO:0000256" key="2">
    <source>
        <dbReference type="ARBA" id="ARBA00022490"/>
    </source>
</evidence>
<keyword evidence="2" id="KW-0963">Cytoplasm</keyword>
<dbReference type="PANTHER" id="PTHR43421">
    <property type="entry name" value="METALLOPROTEASE PMBA"/>
    <property type="match status" value="1"/>
</dbReference>
<reference evidence="9" key="1">
    <citation type="submission" date="2018-06" db="EMBL/GenBank/DDBJ databases">
        <authorList>
            <person name="Zhirakovskaya E."/>
        </authorList>
    </citation>
    <scope>NUCLEOTIDE SEQUENCE</scope>
</reference>
<evidence type="ECO:0000259" key="6">
    <source>
        <dbReference type="Pfam" id="PF01523"/>
    </source>
</evidence>
<evidence type="ECO:0000256" key="4">
    <source>
        <dbReference type="ARBA" id="ARBA00022801"/>
    </source>
</evidence>
<dbReference type="GO" id="GO:0008237">
    <property type="term" value="F:metallopeptidase activity"/>
    <property type="evidence" value="ECO:0007669"/>
    <property type="project" value="UniProtKB-KW"/>
</dbReference>
<feature type="domain" description="Metalloprotease TldD/E central" evidence="8">
    <location>
        <begin position="123"/>
        <end position="229"/>
    </location>
</feature>
<dbReference type="AlphaFoldDB" id="A0A3B0ZSW3"/>
<evidence type="ECO:0000259" key="8">
    <source>
        <dbReference type="Pfam" id="PF19290"/>
    </source>
</evidence>
<evidence type="ECO:0000256" key="3">
    <source>
        <dbReference type="ARBA" id="ARBA00022670"/>
    </source>
</evidence>
<dbReference type="PANTHER" id="PTHR43421:SF1">
    <property type="entry name" value="METALLOPROTEASE PMBA"/>
    <property type="match status" value="1"/>
</dbReference>
<dbReference type="InterPro" id="IPR045569">
    <property type="entry name" value="Metalloprtase-TldD/E_C"/>
</dbReference>
<protein>
    <submittedName>
        <fullName evidence="9">TldE protein, part of TldE/TldD proteolytic complex</fullName>
    </submittedName>
</protein>
<dbReference type="EMBL" id="UOFQ01000121">
    <property type="protein sequence ID" value="VAW89119.1"/>
    <property type="molecule type" value="Genomic_DNA"/>
</dbReference>